<dbReference type="InterPro" id="IPR003115">
    <property type="entry name" value="ParB_N"/>
</dbReference>
<accession>A0ABV8AA45</accession>
<sequence>MSSQKKPRPKMQIGPLTAPQATSLQSPPSLTGGFTSTQFQSQQRELNIDLIRPRKDQPRRTFNEDSLDQLTQSVRTHGILQPLAVHLNDGQYDLIAGERRLRAARAAGLTEVPVRVFENMSRPQIKQLAALENLQREDLNPVDETDAIMDILSSELRVARAELTARLEKLKALKVRNPELIGVDEDKKQQIEQLERIFPALSRGAWTSFVSNRLPVLRLPPLLLEAVRAGELDYTKAIAIKPAPHILHEKLIAQSRSMGIQELRKIVKESAMSLTQQADFQEYDSQVQRLRRKLSALRMLELDDRKRDYLAQLLNEVEAVLDDRTRFRKKMRLGQQDFSEDQPQSSKKKQSPQE</sequence>
<evidence type="ECO:0000256" key="2">
    <source>
        <dbReference type="SAM" id="Coils"/>
    </source>
</evidence>
<evidence type="ECO:0000259" key="4">
    <source>
        <dbReference type="SMART" id="SM00470"/>
    </source>
</evidence>
<dbReference type="InterPro" id="IPR036086">
    <property type="entry name" value="ParB/Sulfiredoxin_sf"/>
</dbReference>
<evidence type="ECO:0000256" key="1">
    <source>
        <dbReference type="ARBA" id="ARBA00006295"/>
    </source>
</evidence>
<protein>
    <submittedName>
        <fullName evidence="5">ParB/RepB/Spo0J family partition protein</fullName>
    </submittedName>
</protein>
<name>A0ABV8AA45_9DEIO</name>
<comment type="caution">
    <text evidence="5">The sequence shown here is derived from an EMBL/GenBank/DDBJ whole genome shotgun (WGS) entry which is preliminary data.</text>
</comment>
<dbReference type="SUPFAM" id="SSF109709">
    <property type="entry name" value="KorB DNA-binding domain-like"/>
    <property type="match status" value="1"/>
</dbReference>
<dbReference type="InterPro" id="IPR050336">
    <property type="entry name" value="Chromosome_partition/occlusion"/>
</dbReference>
<dbReference type="PANTHER" id="PTHR33375">
    <property type="entry name" value="CHROMOSOME-PARTITIONING PROTEIN PARB-RELATED"/>
    <property type="match status" value="1"/>
</dbReference>
<gene>
    <name evidence="5" type="ORF">ACFOPQ_17385</name>
</gene>
<feature type="domain" description="ParB-like N-terminal" evidence="4">
    <location>
        <begin position="44"/>
        <end position="134"/>
    </location>
</feature>
<dbReference type="Gene3D" id="1.10.10.2830">
    <property type="match status" value="1"/>
</dbReference>
<feature type="compositionally biased region" description="Polar residues" evidence="3">
    <location>
        <begin position="19"/>
        <end position="38"/>
    </location>
</feature>
<feature type="region of interest" description="Disordered" evidence="3">
    <location>
        <begin position="332"/>
        <end position="354"/>
    </location>
</feature>
<feature type="region of interest" description="Disordered" evidence="3">
    <location>
        <begin position="1"/>
        <end position="38"/>
    </location>
</feature>
<dbReference type="Proteomes" id="UP001595748">
    <property type="component" value="Unassembled WGS sequence"/>
</dbReference>
<dbReference type="InterPro" id="IPR004437">
    <property type="entry name" value="ParB/RepB/Spo0J"/>
</dbReference>
<dbReference type="SUPFAM" id="SSF110849">
    <property type="entry name" value="ParB/Sulfiredoxin"/>
    <property type="match status" value="1"/>
</dbReference>
<reference evidence="6" key="1">
    <citation type="journal article" date="2019" name="Int. J. Syst. Evol. Microbiol.">
        <title>The Global Catalogue of Microorganisms (GCM) 10K type strain sequencing project: providing services to taxonomists for standard genome sequencing and annotation.</title>
        <authorList>
            <consortium name="The Broad Institute Genomics Platform"/>
            <consortium name="The Broad Institute Genome Sequencing Center for Infectious Disease"/>
            <person name="Wu L."/>
            <person name="Ma J."/>
        </authorList>
    </citation>
    <scope>NUCLEOTIDE SEQUENCE [LARGE SCALE GENOMIC DNA]</scope>
    <source>
        <strain evidence="6">CCTCC AB 2013263</strain>
    </source>
</reference>
<keyword evidence="6" id="KW-1185">Reference proteome</keyword>
<keyword evidence="2" id="KW-0175">Coiled coil</keyword>
<dbReference type="NCBIfam" id="TIGR00180">
    <property type="entry name" value="parB_part"/>
    <property type="match status" value="1"/>
</dbReference>
<evidence type="ECO:0000313" key="6">
    <source>
        <dbReference type="Proteomes" id="UP001595748"/>
    </source>
</evidence>
<evidence type="ECO:0000256" key="3">
    <source>
        <dbReference type="SAM" id="MobiDB-lite"/>
    </source>
</evidence>
<dbReference type="Pfam" id="PF02195">
    <property type="entry name" value="ParB_N"/>
    <property type="match status" value="1"/>
</dbReference>
<dbReference type="SMART" id="SM00470">
    <property type="entry name" value="ParB"/>
    <property type="match status" value="1"/>
</dbReference>
<dbReference type="PANTHER" id="PTHR33375:SF7">
    <property type="entry name" value="CHROMOSOME 2-PARTITIONING PROTEIN PARB-RELATED"/>
    <property type="match status" value="1"/>
</dbReference>
<dbReference type="EMBL" id="JBHRZF010000203">
    <property type="protein sequence ID" value="MFC3862539.1"/>
    <property type="molecule type" value="Genomic_DNA"/>
</dbReference>
<feature type="coiled-coil region" evidence="2">
    <location>
        <begin position="280"/>
        <end position="330"/>
    </location>
</feature>
<evidence type="ECO:0000313" key="5">
    <source>
        <dbReference type="EMBL" id="MFC3862539.1"/>
    </source>
</evidence>
<dbReference type="RefSeq" id="WP_380080496.1">
    <property type="nucleotide sequence ID" value="NZ_JBHRZF010000203.1"/>
</dbReference>
<organism evidence="5 6">
    <name type="scientific">Deinococcus antarcticus</name>
    <dbReference type="NCBI Taxonomy" id="1298767"/>
    <lineage>
        <taxon>Bacteria</taxon>
        <taxon>Thermotogati</taxon>
        <taxon>Deinococcota</taxon>
        <taxon>Deinococci</taxon>
        <taxon>Deinococcales</taxon>
        <taxon>Deinococcaceae</taxon>
        <taxon>Deinococcus</taxon>
    </lineage>
</organism>
<comment type="similarity">
    <text evidence="1">Belongs to the ParB family.</text>
</comment>
<proteinExistence type="inferred from homology"/>
<dbReference type="Gene3D" id="3.90.1530.30">
    <property type="match status" value="1"/>
</dbReference>